<proteinExistence type="predicted"/>
<keyword evidence="2" id="KW-0902">Two-component regulatory system</keyword>
<evidence type="ECO:0000256" key="1">
    <source>
        <dbReference type="ARBA" id="ARBA00022553"/>
    </source>
</evidence>
<keyword evidence="9" id="KW-1185">Reference proteome</keyword>
<evidence type="ECO:0000256" key="2">
    <source>
        <dbReference type="ARBA" id="ARBA00023012"/>
    </source>
</evidence>
<dbReference type="FunFam" id="3.40.50.2300:FF:000001">
    <property type="entry name" value="DNA-binding response regulator PhoB"/>
    <property type="match status" value="1"/>
</dbReference>
<keyword evidence="5" id="KW-0804">Transcription</keyword>
<dbReference type="PANTHER" id="PTHR48111:SF1">
    <property type="entry name" value="TWO-COMPONENT RESPONSE REGULATOR ORR33"/>
    <property type="match status" value="1"/>
</dbReference>
<dbReference type="Pfam" id="PF00072">
    <property type="entry name" value="Response_reg"/>
    <property type="match status" value="1"/>
</dbReference>
<evidence type="ECO:0000313" key="9">
    <source>
        <dbReference type="Proteomes" id="UP000027153"/>
    </source>
</evidence>
<evidence type="ECO:0000259" key="7">
    <source>
        <dbReference type="PROSITE" id="PS50110"/>
    </source>
</evidence>
<dbReference type="GO" id="GO:0005829">
    <property type="term" value="C:cytosol"/>
    <property type="evidence" value="ECO:0007669"/>
    <property type="project" value="TreeGrafter"/>
</dbReference>
<dbReference type="GO" id="GO:0000976">
    <property type="term" value="F:transcription cis-regulatory region binding"/>
    <property type="evidence" value="ECO:0007669"/>
    <property type="project" value="TreeGrafter"/>
</dbReference>
<feature type="modified residue" description="4-aspartylphosphate" evidence="6">
    <location>
        <position position="104"/>
    </location>
</feature>
<name>A0A062V8N9_9EURY</name>
<dbReference type="InterPro" id="IPR039420">
    <property type="entry name" value="WalR-like"/>
</dbReference>
<dbReference type="SUPFAM" id="SSF52172">
    <property type="entry name" value="CheY-like"/>
    <property type="match status" value="1"/>
</dbReference>
<gene>
    <name evidence="8" type="ORF">ANME2D_01527</name>
</gene>
<dbReference type="InterPro" id="IPR001789">
    <property type="entry name" value="Sig_transdc_resp-reg_receiver"/>
</dbReference>
<dbReference type="SMART" id="SM00448">
    <property type="entry name" value="REC"/>
    <property type="match status" value="1"/>
</dbReference>
<dbReference type="PROSITE" id="PS50110">
    <property type="entry name" value="RESPONSE_REGULATORY"/>
    <property type="match status" value="1"/>
</dbReference>
<comment type="caution">
    <text evidence="8">The sequence shown here is derived from an EMBL/GenBank/DDBJ whole genome shotgun (WGS) entry which is preliminary data.</text>
</comment>
<evidence type="ECO:0000256" key="3">
    <source>
        <dbReference type="ARBA" id="ARBA00023015"/>
    </source>
</evidence>
<dbReference type="PANTHER" id="PTHR48111">
    <property type="entry name" value="REGULATOR OF RPOS"/>
    <property type="match status" value="1"/>
</dbReference>
<keyword evidence="3" id="KW-0805">Transcription regulation</keyword>
<evidence type="ECO:0000256" key="6">
    <source>
        <dbReference type="PROSITE-ProRule" id="PRU00169"/>
    </source>
</evidence>
<evidence type="ECO:0000313" key="8">
    <source>
        <dbReference type="EMBL" id="KCZ72124.1"/>
    </source>
</evidence>
<reference evidence="8 9" key="1">
    <citation type="journal article" date="2013" name="Nature">
        <title>Anaerobic oxidation of methane coupled to nitrate reduction in a novel archaeal lineage.</title>
        <authorList>
            <person name="Haroon M.F."/>
            <person name="Hu S."/>
            <person name="Shi Y."/>
            <person name="Imelfort M."/>
            <person name="Keller J."/>
            <person name="Hugenholtz P."/>
            <person name="Yuan Z."/>
            <person name="Tyson G.W."/>
        </authorList>
    </citation>
    <scope>NUCLEOTIDE SEQUENCE [LARGE SCALE GENOMIC DNA]</scope>
    <source>
        <strain evidence="8 9">ANME-2d</strain>
    </source>
</reference>
<dbReference type="Proteomes" id="UP000027153">
    <property type="component" value="Unassembled WGS sequence"/>
</dbReference>
<accession>A0A062V8N9</accession>
<sequence length="176" mass="19954">MQGLDVVRQSLIDNQILELIKQRPDITDTEIASQLGLKIDEVIDRIESLSDTRVKILIVDDEKDVVVPLKMSLEADNYSVIEAYAGYGAIEKARSEIPDLIILDLMLPDMDGYEVCNRLREDPLTELIPIIMLTGKDDISNKIEGLERGADDYITKPFNLSELKARIRTVLRRSRV</sequence>
<dbReference type="GO" id="GO:0000156">
    <property type="term" value="F:phosphorelay response regulator activity"/>
    <property type="evidence" value="ECO:0007669"/>
    <property type="project" value="TreeGrafter"/>
</dbReference>
<dbReference type="GO" id="GO:0032993">
    <property type="term" value="C:protein-DNA complex"/>
    <property type="evidence" value="ECO:0007669"/>
    <property type="project" value="TreeGrafter"/>
</dbReference>
<evidence type="ECO:0000256" key="5">
    <source>
        <dbReference type="ARBA" id="ARBA00023163"/>
    </source>
</evidence>
<dbReference type="GO" id="GO:0006355">
    <property type="term" value="P:regulation of DNA-templated transcription"/>
    <property type="evidence" value="ECO:0007669"/>
    <property type="project" value="TreeGrafter"/>
</dbReference>
<keyword evidence="4 8" id="KW-0238">DNA-binding</keyword>
<feature type="domain" description="Response regulatory" evidence="7">
    <location>
        <begin position="55"/>
        <end position="171"/>
    </location>
</feature>
<organism evidence="8 9">
    <name type="scientific">Candidatus Methanoperedens nitratireducens</name>
    <dbReference type="NCBI Taxonomy" id="1392998"/>
    <lineage>
        <taxon>Archaea</taxon>
        <taxon>Methanobacteriati</taxon>
        <taxon>Methanobacteriota</taxon>
        <taxon>Stenosarchaea group</taxon>
        <taxon>Methanomicrobia</taxon>
        <taxon>Methanosarcinales</taxon>
        <taxon>ANME-2 cluster</taxon>
        <taxon>Candidatus Methanoperedentaceae</taxon>
        <taxon>Candidatus Methanoperedens</taxon>
    </lineage>
</organism>
<dbReference type="OrthoDB" id="2830at2157"/>
<protein>
    <submittedName>
        <fullName evidence="8">Response regulator with CheY-like receiver domain and winged-helix DNA-binding domain</fullName>
    </submittedName>
</protein>
<evidence type="ECO:0000256" key="4">
    <source>
        <dbReference type="ARBA" id="ARBA00023125"/>
    </source>
</evidence>
<dbReference type="RefSeq" id="WP_048090145.1">
    <property type="nucleotide sequence ID" value="NZ_JMIY01000003.1"/>
</dbReference>
<dbReference type="InterPro" id="IPR011006">
    <property type="entry name" value="CheY-like_superfamily"/>
</dbReference>
<dbReference type="AlphaFoldDB" id="A0A062V8N9"/>
<dbReference type="Gene3D" id="3.40.50.2300">
    <property type="match status" value="1"/>
</dbReference>
<dbReference type="CDD" id="cd17574">
    <property type="entry name" value="REC_OmpR"/>
    <property type="match status" value="1"/>
</dbReference>
<dbReference type="EMBL" id="JMIY01000003">
    <property type="protein sequence ID" value="KCZ72124.1"/>
    <property type="molecule type" value="Genomic_DNA"/>
</dbReference>
<keyword evidence="1 6" id="KW-0597">Phosphoprotein</keyword>